<dbReference type="InterPro" id="IPR012946">
    <property type="entry name" value="X8"/>
</dbReference>
<gene>
    <name evidence="11" type="ORF">M6B38_166820</name>
</gene>
<accession>A0AAX6EWU5</accession>
<dbReference type="AlphaFoldDB" id="A0AAX6EWU5"/>
<feature type="signal peptide" evidence="9">
    <location>
        <begin position="1"/>
        <end position="23"/>
    </location>
</feature>
<keyword evidence="3" id="KW-0336">GPI-anchor</keyword>
<dbReference type="Pfam" id="PF07983">
    <property type="entry name" value="X8"/>
    <property type="match status" value="1"/>
</dbReference>
<keyword evidence="2" id="KW-1003">Cell membrane</keyword>
<evidence type="ECO:0000256" key="5">
    <source>
        <dbReference type="ARBA" id="ARBA00023136"/>
    </source>
</evidence>
<evidence type="ECO:0000256" key="2">
    <source>
        <dbReference type="ARBA" id="ARBA00022475"/>
    </source>
</evidence>
<evidence type="ECO:0000259" key="10">
    <source>
        <dbReference type="SMART" id="SM00768"/>
    </source>
</evidence>
<feature type="compositionally biased region" description="Low complexity" evidence="8">
    <location>
        <begin position="208"/>
        <end position="217"/>
    </location>
</feature>
<dbReference type="GO" id="GO:0009506">
    <property type="term" value="C:plasmodesma"/>
    <property type="evidence" value="ECO:0007669"/>
    <property type="project" value="UniProtKB-ARBA"/>
</dbReference>
<organism evidence="11 12">
    <name type="scientific">Iris pallida</name>
    <name type="common">Sweet iris</name>
    <dbReference type="NCBI Taxonomy" id="29817"/>
    <lineage>
        <taxon>Eukaryota</taxon>
        <taxon>Viridiplantae</taxon>
        <taxon>Streptophyta</taxon>
        <taxon>Embryophyta</taxon>
        <taxon>Tracheophyta</taxon>
        <taxon>Spermatophyta</taxon>
        <taxon>Magnoliopsida</taxon>
        <taxon>Liliopsida</taxon>
        <taxon>Asparagales</taxon>
        <taxon>Iridaceae</taxon>
        <taxon>Iridoideae</taxon>
        <taxon>Irideae</taxon>
        <taxon>Iris</taxon>
    </lineage>
</organism>
<feature type="region of interest" description="Disordered" evidence="8">
    <location>
        <begin position="208"/>
        <end position="255"/>
    </location>
</feature>
<dbReference type="GO" id="GO:0005886">
    <property type="term" value="C:plasma membrane"/>
    <property type="evidence" value="ECO:0007669"/>
    <property type="project" value="UniProtKB-SubCell"/>
</dbReference>
<keyword evidence="12" id="KW-1185">Reference proteome</keyword>
<name>A0AAX6EWU5_IRIPA</name>
<feature type="domain" description="X8" evidence="10">
    <location>
        <begin position="265"/>
        <end position="350"/>
    </location>
</feature>
<proteinExistence type="predicted"/>
<keyword evidence="6" id="KW-1015">Disulfide bond</keyword>
<dbReference type="SMART" id="SM00768">
    <property type="entry name" value="X8"/>
    <property type="match status" value="1"/>
</dbReference>
<evidence type="ECO:0000313" key="12">
    <source>
        <dbReference type="Proteomes" id="UP001140949"/>
    </source>
</evidence>
<reference evidence="11" key="2">
    <citation type="submission" date="2023-04" db="EMBL/GenBank/DDBJ databases">
        <authorList>
            <person name="Bruccoleri R.E."/>
            <person name="Oakeley E.J."/>
            <person name="Faust A.-M."/>
            <person name="Dessus-Babus S."/>
            <person name="Altorfer M."/>
            <person name="Burckhardt D."/>
            <person name="Oertli M."/>
            <person name="Naumann U."/>
            <person name="Petersen F."/>
            <person name="Wong J."/>
        </authorList>
    </citation>
    <scope>NUCLEOTIDE SEQUENCE</scope>
    <source>
        <strain evidence="11">GSM-AAB239-AS_SAM_17_03QT</strain>
        <tissue evidence="11">Leaf</tissue>
    </source>
</reference>
<evidence type="ECO:0000313" key="11">
    <source>
        <dbReference type="EMBL" id="KAJ6808398.1"/>
    </source>
</evidence>
<evidence type="ECO:0000256" key="7">
    <source>
        <dbReference type="ARBA" id="ARBA00023180"/>
    </source>
</evidence>
<evidence type="ECO:0000256" key="6">
    <source>
        <dbReference type="ARBA" id="ARBA00023157"/>
    </source>
</evidence>
<comment type="subcellular location">
    <subcellularLocation>
        <location evidence="1">Cell membrane</location>
        <topology evidence="1">Lipid-anchor</topology>
        <topology evidence="1">GPI-anchor</topology>
    </subcellularLocation>
</comment>
<evidence type="ECO:0000256" key="8">
    <source>
        <dbReference type="SAM" id="MobiDB-lite"/>
    </source>
</evidence>
<keyword evidence="5" id="KW-0472">Membrane</keyword>
<dbReference type="EMBL" id="JANAVB010033417">
    <property type="protein sequence ID" value="KAJ6808398.1"/>
    <property type="molecule type" value="Genomic_DNA"/>
</dbReference>
<evidence type="ECO:0000256" key="9">
    <source>
        <dbReference type="SAM" id="SignalP"/>
    </source>
</evidence>
<dbReference type="Gene3D" id="1.20.58.1040">
    <property type="match status" value="1"/>
</dbReference>
<evidence type="ECO:0000256" key="1">
    <source>
        <dbReference type="ARBA" id="ARBA00004609"/>
    </source>
</evidence>
<dbReference type="InterPro" id="IPR044788">
    <property type="entry name" value="X8_dom_prot"/>
</dbReference>
<dbReference type="Proteomes" id="UP001140949">
    <property type="component" value="Unassembled WGS sequence"/>
</dbReference>
<feature type="compositionally biased region" description="Pro residues" evidence="8">
    <location>
        <begin position="218"/>
        <end position="242"/>
    </location>
</feature>
<sequence>MTTMMKFFLLLLLPLLALTRIAGEETFELHHLLQPAAPPTLAVSLADQHLLPVSATVLSAERWLRAHVLAHYPSANITTILLGTPTTATPQWSLLLPAAKNLRHSLARWSLLGDIRLSAAFSPRCFDDPSRADALRPLLRFMQGSGMPYTIYSYAAAHETAASSLASLHRSSLERMGFPRFTDVRIARALASPSPSLRSRNKRPFAPAPRGSFSFAPASPPATVPPPSPPDLPADPPVPFCIPPAAGEAPAPAPGAGGAGEKVALWCVAKPTVPEDKLQEAMDFACGAGGADCEQIRPNGDCFNPDNLVAHASYAFNSYWQKTKQTGGSCHFDGTALLINSDPSFLQCRFELS</sequence>
<keyword evidence="7" id="KW-0325">Glycoprotein</keyword>
<evidence type="ECO:0000256" key="4">
    <source>
        <dbReference type="ARBA" id="ARBA00022729"/>
    </source>
</evidence>
<keyword evidence="3" id="KW-0449">Lipoprotein</keyword>
<evidence type="ECO:0000256" key="3">
    <source>
        <dbReference type="ARBA" id="ARBA00022622"/>
    </source>
</evidence>
<dbReference type="Gene3D" id="3.20.20.80">
    <property type="entry name" value="Glycosidases"/>
    <property type="match status" value="1"/>
</dbReference>
<feature type="chain" id="PRO_5043590128" evidence="9">
    <location>
        <begin position="24"/>
        <end position="353"/>
    </location>
</feature>
<comment type="caution">
    <text evidence="11">The sequence shown here is derived from an EMBL/GenBank/DDBJ whole genome shotgun (WGS) entry which is preliminary data.</text>
</comment>
<dbReference type="PANTHER" id="PTHR31044:SF140">
    <property type="entry name" value="EXPRESSED PROTEIN"/>
    <property type="match status" value="1"/>
</dbReference>
<keyword evidence="4 9" id="KW-0732">Signal</keyword>
<dbReference type="FunFam" id="1.20.58.1040:FF:000001">
    <property type="entry name" value="Glucan endo-1,3-beta-glucosidase 4"/>
    <property type="match status" value="1"/>
</dbReference>
<dbReference type="PANTHER" id="PTHR31044">
    <property type="entry name" value="BETA-1,3 GLUCANASE"/>
    <property type="match status" value="1"/>
</dbReference>
<reference evidence="11" key="1">
    <citation type="journal article" date="2023" name="GigaByte">
        <title>Genome assembly of the bearded iris, Iris pallida Lam.</title>
        <authorList>
            <person name="Bruccoleri R.E."/>
            <person name="Oakeley E.J."/>
            <person name="Faust A.M.E."/>
            <person name="Altorfer M."/>
            <person name="Dessus-Babus S."/>
            <person name="Burckhardt D."/>
            <person name="Oertli M."/>
            <person name="Naumann U."/>
            <person name="Petersen F."/>
            <person name="Wong J."/>
        </authorList>
    </citation>
    <scope>NUCLEOTIDE SEQUENCE</scope>
    <source>
        <strain evidence="11">GSM-AAB239-AS_SAM_17_03QT</strain>
    </source>
</reference>
<protein>
    <submittedName>
        <fullName evidence="11">Extensin-2-like</fullName>
    </submittedName>
</protein>
<dbReference type="GO" id="GO:0098552">
    <property type="term" value="C:side of membrane"/>
    <property type="evidence" value="ECO:0007669"/>
    <property type="project" value="UniProtKB-KW"/>
</dbReference>